<evidence type="ECO:0000256" key="16">
    <source>
        <dbReference type="ARBA" id="ARBA00082981"/>
    </source>
</evidence>
<dbReference type="GO" id="GO:0004497">
    <property type="term" value="F:monooxygenase activity"/>
    <property type="evidence" value="ECO:0007669"/>
    <property type="project" value="UniProtKB-KW"/>
</dbReference>
<dbReference type="AlphaFoldDB" id="A0A439DP61"/>
<evidence type="ECO:0000256" key="18">
    <source>
        <dbReference type="RuleBase" id="RU000461"/>
    </source>
</evidence>
<dbReference type="InterPro" id="IPR017972">
    <property type="entry name" value="Cyt_P450_CS"/>
</dbReference>
<comment type="similarity">
    <text evidence="2 18">Belongs to the cytochrome P450 family.</text>
</comment>
<keyword evidence="11" id="KW-1207">Sterol metabolism</keyword>
<dbReference type="InterPro" id="IPR001128">
    <property type="entry name" value="Cyt_P450"/>
</dbReference>
<dbReference type="Proteomes" id="UP000287177">
    <property type="component" value="Unassembled WGS sequence"/>
</dbReference>
<dbReference type="EMBL" id="ATDN01000036">
    <property type="protein sequence ID" value="RWA17091.1"/>
    <property type="molecule type" value="Genomic_DNA"/>
</dbReference>
<dbReference type="PANTHER" id="PTHR46696:SF6">
    <property type="entry name" value="P450, PUTATIVE (EUROFUNG)-RELATED"/>
    <property type="match status" value="1"/>
</dbReference>
<sequence length="401" mass="44643">MTRAAELPPLHMRRDGLEPTSALREIRDNTGVRTVTNSFGMQVYLITRHDDIKAVLSDHERFSNSRPPGFVLPGAPTLSEEELTRARSGNLLALDPPEHQRLRRMLTPEFTIRRMNRLEPRIAEIVDQQLDAMAAAGPPVDLVETFALPIPSLAICELLGVPYDDRDEFQQRSARQLDLSVPIPERLDLQRQGRAYMGSLVERARRNPGDDILGMLVREHGADLTDDELVGVASLLLLAGHETTSNMLGLGTLALLRHPDQLAAVRDDASVVAPAVEELMRWLSIVHNAIPRYTTTDVEVAGVKIPAGELVFVSLPSGNRDPDFIDSPDVLDIRRGAIGHLGFGHGVHHCLGAPLARMEMRIAFPALLRRFPTLDLAEDFDDVQFRSFHFIYGLKSLKVKW</sequence>
<name>A0A439DP61_9MYCO</name>
<comment type="caution">
    <text evidence="19">The sequence shown here is derived from an EMBL/GenBank/DDBJ whole genome shotgun (WGS) entry which is preliminary data.</text>
</comment>
<dbReference type="GO" id="GO:0016705">
    <property type="term" value="F:oxidoreductase activity, acting on paired donors, with incorporation or reduction of molecular oxygen"/>
    <property type="evidence" value="ECO:0007669"/>
    <property type="project" value="InterPro"/>
</dbReference>
<reference evidence="19 20" key="1">
    <citation type="submission" date="2013-06" db="EMBL/GenBank/DDBJ databases">
        <title>The draft sequence of the Mycobacterium elephantis genome.</title>
        <authorList>
            <person name="Pettersson F.B."/>
            <person name="Das S."/>
            <person name="Dasgupta S."/>
            <person name="Bhattacharya A."/>
            <person name="Kirsebom L.A."/>
        </authorList>
    </citation>
    <scope>NUCLEOTIDE SEQUENCE [LARGE SCALE GENOMIC DNA]</scope>
    <source>
        <strain evidence="19 20">DSM 44368</strain>
    </source>
</reference>
<gene>
    <name evidence="19" type="ORF">MELE44368_25710</name>
</gene>
<dbReference type="FunFam" id="1.10.630.10:FF:000018">
    <property type="entry name" value="Cytochrome P450 monooxygenase"/>
    <property type="match status" value="1"/>
</dbReference>
<proteinExistence type="inferred from homology"/>
<dbReference type="CDD" id="cd11030">
    <property type="entry name" value="CYP105-like"/>
    <property type="match status" value="1"/>
</dbReference>
<keyword evidence="9 18" id="KW-0503">Monooxygenase</keyword>
<evidence type="ECO:0000256" key="11">
    <source>
        <dbReference type="ARBA" id="ARBA00023166"/>
    </source>
</evidence>
<keyword evidence="10" id="KW-0443">Lipid metabolism</keyword>
<dbReference type="GO" id="GO:0008203">
    <property type="term" value="P:cholesterol metabolic process"/>
    <property type="evidence" value="ECO:0007669"/>
    <property type="project" value="UniProtKB-KW"/>
</dbReference>
<protein>
    <recommendedName>
        <fullName evidence="14">Steroid C26-monooxygenase</fullName>
    </recommendedName>
    <alternativeName>
        <fullName evidence="15">Cholest-4-en-3-one C26-monooxygenase</fullName>
    </alternativeName>
    <alternativeName>
        <fullName evidence="17">Cholesterol C26-monooxygenase</fullName>
    </alternativeName>
    <alternativeName>
        <fullName evidence="16">Steroid C27-monooxygenase</fullName>
    </alternativeName>
</protein>
<evidence type="ECO:0000313" key="19">
    <source>
        <dbReference type="EMBL" id="RWA17091.1"/>
    </source>
</evidence>
<dbReference type="RefSeq" id="WP_128110276.1">
    <property type="nucleotide sequence ID" value="NZ_ATDN01000036.1"/>
</dbReference>
<evidence type="ECO:0000256" key="13">
    <source>
        <dbReference type="ARBA" id="ARBA00049645"/>
    </source>
</evidence>
<evidence type="ECO:0000256" key="15">
    <source>
        <dbReference type="ARBA" id="ARBA00079588"/>
    </source>
</evidence>
<evidence type="ECO:0000256" key="17">
    <source>
        <dbReference type="ARBA" id="ARBA00083909"/>
    </source>
</evidence>
<dbReference type="SUPFAM" id="SSF48264">
    <property type="entry name" value="Cytochrome P450"/>
    <property type="match status" value="1"/>
</dbReference>
<dbReference type="GO" id="GO:0016042">
    <property type="term" value="P:lipid catabolic process"/>
    <property type="evidence" value="ECO:0007669"/>
    <property type="project" value="UniProtKB-KW"/>
</dbReference>
<organism evidence="19 20">
    <name type="scientific">Mycolicibacterium elephantis DSM 44368</name>
    <dbReference type="NCBI Taxonomy" id="1335622"/>
    <lineage>
        <taxon>Bacteria</taxon>
        <taxon>Bacillati</taxon>
        <taxon>Actinomycetota</taxon>
        <taxon>Actinomycetes</taxon>
        <taxon>Mycobacteriales</taxon>
        <taxon>Mycobacteriaceae</taxon>
        <taxon>Mycolicibacterium</taxon>
    </lineage>
</organism>
<keyword evidence="4 18" id="KW-0349">Heme</keyword>
<dbReference type="PRINTS" id="PR00359">
    <property type="entry name" value="BP450"/>
</dbReference>
<keyword evidence="8 18" id="KW-0408">Iron</keyword>
<dbReference type="PANTHER" id="PTHR46696">
    <property type="entry name" value="P450, PUTATIVE (EUROFUNG)-RELATED"/>
    <property type="match status" value="1"/>
</dbReference>
<evidence type="ECO:0000256" key="12">
    <source>
        <dbReference type="ARBA" id="ARBA00023221"/>
    </source>
</evidence>
<evidence type="ECO:0000256" key="10">
    <source>
        <dbReference type="ARBA" id="ARBA00023098"/>
    </source>
</evidence>
<evidence type="ECO:0000256" key="8">
    <source>
        <dbReference type="ARBA" id="ARBA00023004"/>
    </source>
</evidence>
<keyword evidence="3" id="KW-0153">Cholesterol metabolism</keyword>
<evidence type="ECO:0000256" key="9">
    <source>
        <dbReference type="ARBA" id="ARBA00023033"/>
    </source>
</evidence>
<dbReference type="Gene3D" id="1.10.630.10">
    <property type="entry name" value="Cytochrome P450"/>
    <property type="match status" value="1"/>
</dbReference>
<evidence type="ECO:0000256" key="5">
    <source>
        <dbReference type="ARBA" id="ARBA00022723"/>
    </source>
</evidence>
<accession>A0A439DP61</accession>
<dbReference type="InterPro" id="IPR036396">
    <property type="entry name" value="Cyt_P450_sf"/>
</dbReference>
<dbReference type="InterPro" id="IPR002397">
    <property type="entry name" value="Cyt_P450_B"/>
</dbReference>
<dbReference type="PROSITE" id="PS00086">
    <property type="entry name" value="CYTOCHROME_P450"/>
    <property type="match status" value="1"/>
</dbReference>
<keyword evidence="5 18" id="KW-0479">Metal-binding</keyword>
<dbReference type="GO" id="GO:0020037">
    <property type="term" value="F:heme binding"/>
    <property type="evidence" value="ECO:0007669"/>
    <property type="project" value="InterPro"/>
</dbReference>
<evidence type="ECO:0000256" key="1">
    <source>
        <dbReference type="ARBA" id="ARBA00001971"/>
    </source>
</evidence>
<evidence type="ECO:0000256" key="7">
    <source>
        <dbReference type="ARBA" id="ARBA00023002"/>
    </source>
</evidence>
<keyword evidence="20" id="KW-1185">Reference proteome</keyword>
<evidence type="ECO:0000256" key="3">
    <source>
        <dbReference type="ARBA" id="ARBA00022548"/>
    </source>
</evidence>
<evidence type="ECO:0000256" key="14">
    <source>
        <dbReference type="ARBA" id="ARBA00070775"/>
    </source>
</evidence>
<dbReference type="PRINTS" id="PR00385">
    <property type="entry name" value="P450"/>
</dbReference>
<keyword evidence="6" id="KW-0442">Lipid degradation</keyword>
<keyword evidence="7 18" id="KW-0560">Oxidoreductase</keyword>
<evidence type="ECO:0000313" key="20">
    <source>
        <dbReference type="Proteomes" id="UP000287177"/>
    </source>
</evidence>
<dbReference type="GO" id="GO:0005506">
    <property type="term" value="F:iron ion binding"/>
    <property type="evidence" value="ECO:0007669"/>
    <property type="project" value="InterPro"/>
</dbReference>
<evidence type="ECO:0000256" key="4">
    <source>
        <dbReference type="ARBA" id="ARBA00022617"/>
    </source>
</evidence>
<evidence type="ECO:0000256" key="6">
    <source>
        <dbReference type="ARBA" id="ARBA00022963"/>
    </source>
</evidence>
<keyword evidence="12" id="KW-0753">Steroid metabolism</keyword>
<comment type="cofactor">
    <cofactor evidence="1">
        <name>heme</name>
        <dbReference type="ChEBI" id="CHEBI:30413"/>
    </cofactor>
</comment>
<dbReference type="Pfam" id="PF00067">
    <property type="entry name" value="p450"/>
    <property type="match status" value="1"/>
</dbReference>
<evidence type="ECO:0000256" key="2">
    <source>
        <dbReference type="ARBA" id="ARBA00010617"/>
    </source>
</evidence>
<comment type="pathway">
    <text evidence="13">Steroid metabolism; cholesterol degradation.</text>
</comment>